<evidence type="ECO:0000256" key="9">
    <source>
        <dbReference type="ARBA" id="ARBA00050687"/>
    </source>
</evidence>
<dbReference type="EC" id="3.5.4.10" evidence="10"/>
<dbReference type="FunFam" id="3.40.50.1380:FF:000001">
    <property type="entry name" value="Bifunctional purine biosynthesis protein PurH"/>
    <property type="match status" value="1"/>
</dbReference>
<dbReference type="Gene3D" id="3.40.140.20">
    <property type="match status" value="2"/>
</dbReference>
<gene>
    <name evidence="10 12" type="primary">purH</name>
    <name evidence="12" type="ORF">AB162_031</name>
</gene>
<dbReference type="InterPro" id="IPR002695">
    <property type="entry name" value="PurH-like"/>
</dbReference>
<evidence type="ECO:0000256" key="1">
    <source>
        <dbReference type="ARBA" id="ARBA00004844"/>
    </source>
</evidence>
<comment type="similarity">
    <text evidence="3 10">Belongs to the PurH family.</text>
</comment>
<dbReference type="FunFam" id="3.40.140.20:FF:000001">
    <property type="entry name" value="Bifunctional purine biosynthesis protein PurH"/>
    <property type="match status" value="1"/>
</dbReference>
<dbReference type="InterPro" id="IPR024051">
    <property type="entry name" value="AICAR_Tfase_dup_dom_sf"/>
</dbReference>
<comment type="pathway">
    <text evidence="1 10">Purine metabolism; IMP biosynthesis via de novo pathway; IMP from 5-formamido-1-(5-phospho-D-ribosyl)imidazole-4-carboxamide: step 1/1.</text>
</comment>
<dbReference type="PATRIC" id="fig|186490.8.peg.33"/>
<keyword evidence="5 10" id="KW-0658">Purine biosynthesis</keyword>
<dbReference type="Pfam" id="PF02142">
    <property type="entry name" value="MGS"/>
    <property type="match status" value="1"/>
</dbReference>
<dbReference type="OrthoDB" id="9802065at2"/>
<keyword evidence="4 10" id="KW-0808">Transferase</keyword>
<keyword evidence="13" id="KW-1185">Reference proteome</keyword>
<dbReference type="SMART" id="SM00798">
    <property type="entry name" value="AICARFT_IMPCHas"/>
    <property type="match status" value="1"/>
</dbReference>
<evidence type="ECO:0000313" key="12">
    <source>
        <dbReference type="EMBL" id="AKZ65659.1"/>
    </source>
</evidence>
<dbReference type="SUPFAM" id="SSF52335">
    <property type="entry name" value="Methylglyoxal synthase-like"/>
    <property type="match status" value="1"/>
</dbReference>
<sequence length="538" mass="60129">MQLKLPIRNAILSVYDKTKIIEFAQHLSKYGVKILSTGGTARHLLEAGIKVTEVSDYTGFPEIINGRVKTLHPKIHGGILARRNIDDNTIIKKYGIEFIDMVVVNLYPFADKIASETGNINLEEAVEYIDIGGTTILRSAAKNYRYVAMVVNINDYSDIMLELDRNKGALNLETRFNLAIKAFKYTAAYEYNIAKFFSNYNKKIDDNHDQSIRNTSNKLPINLNINFVKKQDLRYGENYHQLAAFYIENGSKEKSIATAKQLQGKNLSYNNIADTDLALACVREFSEPTCVIVKHVNPCSVATGTNIFSAYKRAYKTDSTSAFGGVIAFNKSLDANTAREIIQSQFVEVIIAPTIDQNAIEILETKNNIRVLTIGHMNKIKSNLDLDIKRVNGGLLVQEQDCSIVNFSDLMVVSKRKPYQSEMRDAYFGWKVAKYVKSNAIVYARDNQTIGIGAGQMSRIFAAKIASIKASEEKLDISGSTLASDAFFPFRDVVDYAAAVGISCIIQPGGSIRDQEVITAANEHNIAMIFTKMRHFRH</sequence>
<evidence type="ECO:0000256" key="4">
    <source>
        <dbReference type="ARBA" id="ARBA00022679"/>
    </source>
</evidence>
<feature type="domain" description="MGS-like" evidence="11">
    <location>
        <begin position="1"/>
        <end position="151"/>
    </location>
</feature>
<dbReference type="InterPro" id="IPR011607">
    <property type="entry name" value="MGS-like_dom"/>
</dbReference>
<dbReference type="PANTHER" id="PTHR11692">
    <property type="entry name" value="BIFUNCTIONAL PURINE BIOSYNTHESIS PROTEIN PURH"/>
    <property type="match status" value="1"/>
</dbReference>
<evidence type="ECO:0000313" key="13">
    <source>
        <dbReference type="Proteomes" id="UP000056466"/>
    </source>
</evidence>
<accession>A0A0K2BKD9</accession>
<dbReference type="FunFam" id="3.40.140.20:FF:000002">
    <property type="entry name" value="Bifunctional purine biosynthesis protein PurH"/>
    <property type="match status" value="1"/>
</dbReference>
<dbReference type="Gene3D" id="3.40.50.1380">
    <property type="entry name" value="Methylglyoxal synthase-like domain"/>
    <property type="match status" value="1"/>
</dbReference>
<dbReference type="CDD" id="cd01421">
    <property type="entry name" value="IMPCH"/>
    <property type="match status" value="1"/>
</dbReference>
<proteinExistence type="inferred from homology"/>
<dbReference type="SMART" id="SM00851">
    <property type="entry name" value="MGS"/>
    <property type="match status" value="1"/>
</dbReference>
<dbReference type="RefSeq" id="WP_053096449.1">
    <property type="nucleotide sequence ID" value="NZ_CP011787.1"/>
</dbReference>
<comment type="domain">
    <text evidence="10">The IMP cyclohydrolase activity resides in the N-terminal region.</text>
</comment>
<dbReference type="Pfam" id="PF01808">
    <property type="entry name" value="AICARFT_IMPCHas"/>
    <property type="match status" value="1"/>
</dbReference>
<dbReference type="HAMAP" id="MF_00139">
    <property type="entry name" value="PurH"/>
    <property type="match status" value="1"/>
</dbReference>
<comment type="catalytic activity">
    <reaction evidence="9 10">
        <text>IMP + H2O = 5-formamido-1-(5-phospho-D-ribosyl)imidazole-4-carboxamide</text>
        <dbReference type="Rhea" id="RHEA:18445"/>
        <dbReference type="ChEBI" id="CHEBI:15377"/>
        <dbReference type="ChEBI" id="CHEBI:58053"/>
        <dbReference type="ChEBI" id="CHEBI:58467"/>
        <dbReference type="EC" id="3.5.4.10"/>
    </reaction>
</comment>
<dbReference type="InterPro" id="IPR016193">
    <property type="entry name" value="Cytidine_deaminase-like"/>
</dbReference>
<dbReference type="GO" id="GO:0005829">
    <property type="term" value="C:cytosol"/>
    <property type="evidence" value="ECO:0007669"/>
    <property type="project" value="TreeGrafter"/>
</dbReference>
<dbReference type="PANTHER" id="PTHR11692:SF0">
    <property type="entry name" value="BIFUNCTIONAL PURINE BIOSYNTHESIS PROTEIN ATIC"/>
    <property type="match status" value="1"/>
</dbReference>
<reference evidence="12 13" key="1">
    <citation type="submission" date="2015-06" db="EMBL/GenBank/DDBJ databases">
        <title>Lineage-specific patterns of genome deterioration in obligate symbionts.</title>
        <authorList>
            <person name="Bennett G.M."/>
            <person name="McCutcheon J.P."/>
            <person name="McDonald B.R."/>
            <person name="Moran N.A."/>
        </authorList>
    </citation>
    <scope>NUCLEOTIDE SEQUENCE [LARGE SCALE GENOMIC DNA]</scope>
    <source>
        <strain evidence="12 13">B-GSS</strain>
    </source>
</reference>
<evidence type="ECO:0000256" key="8">
    <source>
        <dbReference type="ARBA" id="ARBA00050488"/>
    </source>
</evidence>
<dbReference type="KEGG" id="bcig:AB162_031"/>
<dbReference type="InterPro" id="IPR036914">
    <property type="entry name" value="MGS-like_dom_sf"/>
</dbReference>
<evidence type="ECO:0000256" key="7">
    <source>
        <dbReference type="ARBA" id="ARBA00023268"/>
    </source>
</evidence>
<dbReference type="NCBIfam" id="TIGR00355">
    <property type="entry name" value="purH"/>
    <property type="match status" value="1"/>
</dbReference>
<evidence type="ECO:0000256" key="6">
    <source>
        <dbReference type="ARBA" id="ARBA00022801"/>
    </source>
</evidence>
<keyword evidence="7 10" id="KW-0511">Multifunctional enzyme</keyword>
<dbReference type="UniPathway" id="UPA00074">
    <property type="reaction ID" value="UER00133"/>
</dbReference>
<dbReference type="EC" id="2.1.2.3" evidence="10"/>
<comment type="pathway">
    <text evidence="2 10">Purine metabolism; IMP biosynthesis via de novo pathway; 5-formamido-1-(5-phospho-D-ribosyl)imidazole-4-carboxamide from 5-amino-1-(5-phospho-D-ribosyl)imidazole-4-carboxamide (10-formyl THF route): step 1/1.</text>
</comment>
<evidence type="ECO:0000256" key="5">
    <source>
        <dbReference type="ARBA" id="ARBA00022755"/>
    </source>
</evidence>
<dbReference type="GO" id="GO:0003937">
    <property type="term" value="F:IMP cyclohydrolase activity"/>
    <property type="evidence" value="ECO:0007669"/>
    <property type="project" value="UniProtKB-UniRule"/>
</dbReference>
<comment type="catalytic activity">
    <reaction evidence="8 10">
        <text>(6R)-10-formyltetrahydrofolate + 5-amino-1-(5-phospho-beta-D-ribosyl)imidazole-4-carboxamide = 5-formamido-1-(5-phospho-D-ribosyl)imidazole-4-carboxamide + (6S)-5,6,7,8-tetrahydrofolate</text>
        <dbReference type="Rhea" id="RHEA:22192"/>
        <dbReference type="ChEBI" id="CHEBI:57453"/>
        <dbReference type="ChEBI" id="CHEBI:58467"/>
        <dbReference type="ChEBI" id="CHEBI:58475"/>
        <dbReference type="ChEBI" id="CHEBI:195366"/>
        <dbReference type="EC" id="2.1.2.3"/>
    </reaction>
</comment>
<organism evidence="12 13">
    <name type="scientific">Candidatus Palibaumannia cicadellinicola</name>
    <dbReference type="NCBI Taxonomy" id="186490"/>
    <lineage>
        <taxon>Bacteria</taxon>
        <taxon>Pseudomonadati</taxon>
        <taxon>Pseudomonadota</taxon>
        <taxon>Gammaproteobacteria</taxon>
        <taxon>Candidatus Palibaumannia</taxon>
    </lineage>
</organism>
<evidence type="ECO:0000259" key="11">
    <source>
        <dbReference type="PROSITE" id="PS51855"/>
    </source>
</evidence>
<name>A0A0K2BKD9_9GAMM</name>
<evidence type="ECO:0000256" key="3">
    <source>
        <dbReference type="ARBA" id="ARBA00007667"/>
    </source>
</evidence>
<dbReference type="PIRSF" id="PIRSF000414">
    <property type="entry name" value="AICARFT_IMPCHas"/>
    <property type="match status" value="1"/>
</dbReference>
<evidence type="ECO:0000256" key="10">
    <source>
        <dbReference type="HAMAP-Rule" id="MF_00139"/>
    </source>
</evidence>
<dbReference type="PROSITE" id="PS51855">
    <property type="entry name" value="MGS"/>
    <property type="match status" value="1"/>
</dbReference>
<dbReference type="GO" id="GO:0006189">
    <property type="term" value="P:'de novo' IMP biosynthetic process"/>
    <property type="evidence" value="ECO:0007669"/>
    <property type="project" value="UniProtKB-UniRule"/>
</dbReference>
<dbReference type="AlphaFoldDB" id="A0A0K2BKD9"/>
<dbReference type="GO" id="GO:0004643">
    <property type="term" value="F:phosphoribosylaminoimidazolecarboxamide formyltransferase activity"/>
    <property type="evidence" value="ECO:0007669"/>
    <property type="project" value="UniProtKB-UniRule"/>
</dbReference>
<protein>
    <recommendedName>
        <fullName evidence="10">Bifunctional purine biosynthesis protein PurH</fullName>
    </recommendedName>
    <domain>
        <recommendedName>
            <fullName evidence="10">Phosphoribosylaminoimidazolecarboxamide formyltransferase</fullName>
            <ecNumber evidence="10">2.1.2.3</ecNumber>
        </recommendedName>
        <alternativeName>
            <fullName evidence="10">AICAR transformylase</fullName>
        </alternativeName>
    </domain>
    <domain>
        <recommendedName>
            <fullName evidence="10">IMP cyclohydrolase</fullName>
            <ecNumber evidence="10">3.5.4.10</ecNumber>
        </recommendedName>
        <alternativeName>
            <fullName evidence="10">ATIC</fullName>
        </alternativeName>
        <alternativeName>
            <fullName evidence="10">IMP synthase</fullName>
        </alternativeName>
        <alternativeName>
            <fullName evidence="10">Inosinicase</fullName>
        </alternativeName>
    </domain>
</protein>
<dbReference type="EMBL" id="CP011787">
    <property type="protein sequence ID" value="AKZ65659.1"/>
    <property type="molecule type" value="Genomic_DNA"/>
</dbReference>
<evidence type="ECO:0000256" key="2">
    <source>
        <dbReference type="ARBA" id="ARBA00004954"/>
    </source>
</evidence>
<keyword evidence="6 10" id="KW-0378">Hydrolase</keyword>
<dbReference type="Proteomes" id="UP000056466">
    <property type="component" value="Chromosome"/>
</dbReference>
<dbReference type="NCBIfam" id="NF002049">
    <property type="entry name" value="PRK00881.1"/>
    <property type="match status" value="1"/>
</dbReference>
<dbReference type="SUPFAM" id="SSF53927">
    <property type="entry name" value="Cytidine deaminase-like"/>
    <property type="match status" value="1"/>
</dbReference>